<dbReference type="Pfam" id="PF05078">
    <property type="entry name" value="DUF679"/>
    <property type="match status" value="1"/>
</dbReference>
<dbReference type="PANTHER" id="PTHR31621:SF66">
    <property type="entry name" value="PROTEIN DMP2"/>
    <property type="match status" value="1"/>
</dbReference>
<sequence length="189" mass="19878">MGLSTSDKETSTTKAVTYSLSSLSNLAKMLPTGVVFVFQILSNVISHNGDCGKGNKVLVGICLGILGIVCFVLSFSDTFTDSDGKVHYGIATKSGIATFGSGKSKVKPSNVSNYKLTLKDFLVAGLAVLLFAVVSLTDKNVVQCLYPSAQSRINKWIQALPVLVSAATGAVFVLFPSNRQGISHPVATK</sequence>
<dbReference type="PANTHER" id="PTHR31621">
    <property type="entry name" value="PROTEIN DMP3"/>
    <property type="match status" value="1"/>
</dbReference>
<dbReference type="AlphaFoldDB" id="B8LRM5"/>
<feature type="transmembrane region" description="Helical" evidence="6">
    <location>
        <begin position="57"/>
        <end position="76"/>
    </location>
</feature>
<organism evidence="7">
    <name type="scientific">Picea sitchensis</name>
    <name type="common">Sitka spruce</name>
    <name type="synonym">Pinus sitchensis</name>
    <dbReference type="NCBI Taxonomy" id="3332"/>
    <lineage>
        <taxon>Eukaryota</taxon>
        <taxon>Viridiplantae</taxon>
        <taxon>Streptophyta</taxon>
        <taxon>Embryophyta</taxon>
        <taxon>Tracheophyta</taxon>
        <taxon>Spermatophyta</taxon>
        <taxon>Pinopsida</taxon>
        <taxon>Pinidae</taxon>
        <taxon>Conifers I</taxon>
        <taxon>Pinales</taxon>
        <taxon>Pinaceae</taxon>
        <taxon>Picea</taxon>
    </lineage>
</organism>
<comment type="subcellular location">
    <subcellularLocation>
        <location evidence="1">Membrane</location>
        <topology evidence="1">Multi-pass membrane protein</topology>
    </subcellularLocation>
</comment>
<feature type="transmembrane region" description="Helical" evidence="6">
    <location>
        <begin position="156"/>
        <end position="175"/>
    </location>
</feature>
<dbReference type="OMA" id="PCNESEY"/>
<evidence type="ECO:0000256" key="1">
    <source>
        <dbReference type="ARBA" id="ARBA00004141"/>
    </source>
</evidence>
<evidence type="ECO:0000256" key="5">
    <source>
        <dbReference type="ARBA" id="ARBA00023136"/>
    </source>
</evidence>
<evidence type="ECO:0000256" key="3">
    <source>
        <dbReference type="ARBA" id="ARBA00022692"/>
    </source>
</evidence>
<proteinExistence type="evidence at transcript level"/>
<protein>
    <submittedName>
        <fullName evidence="7">Uncharacterized protein</fullName>
    </submittedName>
</protein>
<name>B8LRM5_PICSI</name>
<keyword evidence="5 6" id="KW-0472">Membrane</keyword>
<feature type="transmembrane region" description="Helical" evidence="6">
    <location>
        <begin position="116"/>
        <end position="136"/>
    </location>
</feature>
<dbReference type="GO" id="GO:0010256">
    <property type="term" value="P:endomembrane system organization"/>
    <property type="evidence" value="ECO:0007669"/>
    <property type="project" value="TreeGrafter"/>
</dbReference>
<comment type="similarity">
    <text evidence="2">Belongs to the plant DMP1 protein family.</text>
</comment>
<evidence type="ECO:0000256" key="2">
    <source>
        <dbReference type="ARBA" id="ARBA00008707"/>
    </source>
</evidence>
<dbReference type="InterPro" id="IPR007770">
    <property type="entry name" value="DMP"/>
</dbReference>
<accession>B8LRM5</accession>
<feature type="transmembrane region" description="Helical" evidence="6">
    <location>
        <begin position="26"/>
        <end position="45"/>
    </location>
</feature>
<dbReference type="GO" id="GO:0016020">
    <property type="term" value="C:membrane"/>
    <property type="evidence" value="ECO:0007669"/>
    <property type="project" value="UniProtKB-SubCell"/>
</dbReference>
<keyword evidence="3 6" id="KW-0812">Transmembrane</keyword>
<evidence type="ECO:0000256" key="4">
    <source>
        <dbReference type="ARBA" id="ARBA00022989"/>
    </source>
</evidence>
<dbReference type="EMBL" id="EF678559">
    <property type="protein sequence ID" value="ABR18305.1"/>
    <property type="molecule type" value="mRNA"/>
</dbReference>
<dbReference type="GO" id="GO:0005737">
    <property type="term" value="C:cytoplasm"/>
    <property type="evidence" value="ECO:0007669"/>
    <property type="project" value="UniProtKB-ARBA"/>
</dbReference>
<reference evidence="7" key="1">
    <citation type="submission" date="2007-06" db="EMBL/GenBank/DDBJ databases">
        <title>Full length cDNA sequences from Sitka Spruce (Picea sitchensis).</title>
        <authorList>
            <person name="Ralph S.G."/>
            <person name="Chun H.E."/>
            <person name="Liao N."/>
            <person name="Ali J."/>
            <person name="Reid K."/>
            <person name="Kolosova N."/>
            <person name="Cooper N."/>
            <person name="Cullis C."/>
            <person name="Jancsik S."/>
            <person name="Moore R."/>
            <person name="Mayo M."/>
            <person name="Wagner S."/>
            <person name="Holt R.A."/>
            <person name="Jones S.J.M."/>
            <person name="Marra M.A."/>
            <person name="Ritland C.E."/>
            <person name="Ritland K."/>
            <person name="Bohlmann J."/>
        </authorList>
    </citation>
    <scope>NUCLEOTIDE SEQUENCE</scope>
    <source>
        <tissue evidence="7">Bark</tissue>
    </source>
</reference>
<evidence type="ECO:0000256" key="6">
    <source>
        <dbReference type="SAM" id="Phobius"/>
    </source>
</evidence>
<evidence type="ECO:0000313" key="7">
    <source>
        <dbReference type="EMBL" id="ABR18305.1"/>
    </source>
</evidence>
<keyword evidence="4 6" id="KW-1133">Transmembrane helix</keyword>